<dbReference type="PANTHER" id="PTHR15454">
    <property type="entry name" value="NISCHARIN RELATED"/>
    <property type="match status" value="1"/>
</dbReference>
<dbReference type="SUPFAM" id="SSF52058">
    <property type="entry name" value="L domain-like"/>
    <property type="match status" value="1"/>
</dbReference>
<sequence>MAQNDVIELSERLIKYATGQFDPALIHTATLRMLTISSIHADAFARCNEYLTTLDLSRNLLTTIRGLEHLNALVYLDLSFNQLTSVHELSKWCPSLEVLHLEGNCIASMEAIGCFDSAVMPKLRALYLQDRDGEFANPVCCPSGGREEYVAFAAAHFQHIRCLDGHYFNRHDVHPRYVQGSNDEEVKLPDCPPWIGDDYFGNALLEAAKI</sequence>
<dbReference type="GO" id="GO:0005737">
    <property type="term" value="C:cytoplasm"/>
    <property type="evidence" value="ECO:0007669"/>
    <property type="project" value="TreeGrafter"/>
</dbReference>
<dbReference type="Pfam" id="PF13855">
    <property type="entry name" value="LRR_8"/>
    <property type="match status" value="1"/>
</dbReference>
<keyword evidence="1" id="KW-0433">Leucine-rich repeat</keyword>
<protein>
    <submittedName>
        <fullName evidence="3">Leucine-rich repeat protein, putative</fullName>
    </submittedName>
</protein>
<name>A0A0S4JA81_BODSA</name>
<dbReference type="SMART" id="SM00365">
    <property type="entry name" value="LRR_SD22"/>
    <property type="match status" value="2"/>
</dbReference>
<dbReference type="InterPro" id="IPR032675">
    <property type="entry name" value="LRR_dom_sf"/>
</dbReference>
<evidence type="ECO:0000313" key="4">
    <source>
        <dbReference type="Proteomes" id="UP000051952"/>
    </source>
</evidence>
<dbReference type="PROSITE" id="PS51450">
    <property type="entry name" value="LRR"/>
    <property type="match status" value="2"/>
</dbReference>
<dbReference type="AlphaFoldDB" id="A0A0S4JA81"/>
<dbReference type="Gene3D" id="3.80.10.10">
    <property type="entry name" value="Ribonuclease Inhibitor"/>
    <property type="match status" value="1"/>
</dbReference>
<accession>A0A0S4JA81</accession>
<dbReference type="Proteomes" id="UP000051952">
    <property type="component" value="Unassembled WGS sequence"/>
</dbReference>
<organism evidence="3 4">
    <name type="scientific">Bodo saltans</name>
    <name type="common">Flagellated protozoan</name>
    <dbReference type="NCBI Taxonomy" id="75058"/>
    <lineage>
        <taxon>Eukaryota</taxon>
        <taxon>Discoba</taxon>
        <taxon>Euglenozoa</taxon>
        <taxon>Kinetoplastea</taxon>
        <taxon>Metakinetoplastina</taxon>
        <taxon>Eubodonida</taxon>
        <taxon>Bodonidae</taxon>
        <taxon>Bodo</taxon>
    </lineage>
</organism>
<dbReference type="InterPro" id="IPR001611">
    <property type="entry name" value="Leu-rich_rpt"/>
</dbReference>
<evidence type="ECO:0000313" key="3">
    <source>
        <dbReference type="EMBL" id="CUG87119.1"/>
    </source>
</evidence>
<keyword evidence="4" id="KW-1185">Reference proteome</keyword>
<feature type="non-terminal residue" evidence="3">
    <location>
        <position position="210"/>
    </location>
</feature>
<dbReference type="PRINTS" id="PR00019">
    <property type="entry name" value="LEURICHRPT"/>
</dbReference>
<gene>
    <name evidence="3" type="ORF">BSAL_08755</name>
</gene>
<evidence type="ECO:0000256" key="1">
    <source>
        <dbReference type="ARBA" id="ARBA00022614"/>
    </source>
</evidence>
<proteinExistence type="predicted"/>
<evidence type="ECO:0000256" key="2">
    <source>
        <dbReference type="ARBA" id="ARBA00022737"/>
    </source>
</evidence>
<dbReference type="EMBL" id="CYKH01001443">
    <property type="protein sequence ID" value="CUG87119.1"/>
    <property type="molecule type" value="Genomic_DNA"/>
</dbReference>
<keyword evidence="2" id="KW-0677">Repeat</keyword>
<dbReference type="OrthoDB" id="278530at2759"/>
<dbReference type="PANTHER" id="PTHR15454:SF56">
    <property type="entry name" value="PROTEIN PHOSPHATASE 1 REGULATORY SUBUNIT 7-RELATED"/>
    <property type="match status" value="1"/>
</dbReference>
<reference evidence="4" key="1">
    <citation type="submission" date="2015-09" db="EMBL/GenBank/DDBJ databases">
        <authorList>
            <consortium name="Pathogen Informatics"/>
        </authorList>
    </citation>
    <scope>NUCLEOTIDE SEQUENCE [LARGE SCALE GENOMIC DNA]</scope>
    <source>
        <strain evidence="4">Lake Konstanz</strain>
    </source>
</reference>
<dbReference type="VEuPathDB" id="TriTrypDB:BSAL_08755"/>